<evidence type="ECO:0000256" key="11">
    <source>
        <dbReference type="ARBA" id="ARBA00034617"/>
    </source>
</evidence>
<evidence type="ECO:0000256" key="1">
    <source>
        <dbReference type="ARBA" id="ARBA00022722"/>
    </source>
</evidence>
<evidence type="ECO:0000259" key="17">
    <source>
        <dbReference type="PROSITE" id="PS51198"/>
    </source>
</evidence>
<dbReference type="PANTHER" id="PTHR11070">
    <property type="entry name" value="UVRD / RECB / PCRA DNA HELICASE FAMILY MEMBER"/>
    <property type="match status" value="1"/>
</dbReference>
<keyword evidence="7 15" id="KW-0067">ATP-binding</keyword>
<dbReference type="InterPro" id="IPR014017">
    <property type="entry name" value="DNA_helicase_UvrD-like_C"/>
</dbReference>
<dbReference type="Gene3D" id="1.10.486.10">
    <property type="entry name" value="PCRA, domain 4"/>
    <property type="match status" value="1"/>
</dbReference>
<dbReference type="Gene3D" id="3.40.50.300">
    <property type="entry name" value="P-loop containing nucleotide triphosphate hydrolases"/>
    <property type="match status" value="4"/>
</dbReference>
<dbReference type="InterPro" id="IPR000212">
    <property type="entry name" value="DNA_helicase_UvrD/REP"/>
</dbReference>
<dbReference type="InterPro" id="IPR014016">
    <property type="entry name" value="UvrD-like_ATP-bd"/>
</dbReference>
<dbReference type="PROSITE" id="PS51217">
    <property type="entry name" value="UVRD_HELICASE_CTER"/>
    <property type="match status" value="1"/>
</dbReference>
<evidence type="ECO:0000256" key="7">
    <source>
        <dbReference type="ARBA" id="ARBA00022840"/>
    </source>
</evidence>
<dbReference type="PANTHER" id="PTHR11070:SF2">
    <property type="entry name" value="ATP-DEPENDENT DNA HELICASE SRS2"/>
    <property type="match status" value="1"/>
</dbReference>
<keyword evidence="2 15" id="KW-0547">Nucleotide-binding</keyword>
<evidence type="ECO:0000256" key="12">
    <source>
        <dbReference type="ARBA" id="ARBA00034808"/>
    </source>
</evidence>
<protein>
    <recommendedName>
        <fullName evidence="12">DNA 3'-5' helicase</fullName>
        <ecNumber evidence="12">5.6.2.4</ecNumber>
    </recommendedName>
    <alternativeName>
        <fullName evidence="13">DNA 3'-5' helicase II</fullName>
    </alternativeName>
</protein>
<feature type="region of interest" description="Disordered" evidence="16">
    <location>
        <begin position="953"/>
        <end position="972"/>
    </location>
</feature>
<organism evidence="19 20">
    <name type="scientific">Candidatus Nitronereus thalassa</name>
    <dbReference type="NCBI Taxonomy" id="3020898"/>
    <lineage>
        <taxon>Bacteria</taxon>
        <taxon>Pseudomonadati</taxon>
        <taxon>Nitrospirota</taxon>
        <taxon>Nitrospiria</taxon>
        <taxon>Nitrospirales</taxon>
        <taxon>Nitrospiraceae</taxon>
        <taxon>Candidatus Nitronereus</taxon>
    </lineage>
</organism>
<keyword evidence="3" id="KW-0227">DNA damage</keyword>
<comment type="catalytic activity">
    <reaction evidence="11">
        <text>Couples ATP hydrolysis with the unwinding of duplex DNA by translocating in the 3'-5' direction.</text>
        <dbReference type="EC" id="5.6.2.4"/>
    </reaction>
</comment>
<keyword evidence="20" id="KW-1185">Reference proteome</keyword>
<evidence type="ECO:0000256" key="8">
    <source>
        <dbReference type="ARBA" id="ARBA00023125"/>
    </source>
</evidence>
<evidence type="ECO:0000256" key="15">
    <source>
        <dbReference type="PROSITE-ProRule" id="PRU00560"/>
    </source>
</evidence>
<accession>A0ABU3K6T6</accession>
<keyword evidence="4 15" id="KW-0378">Hydrolase</keyword>
<dbReference type="Pfam" id="PF12705">
    <property type="entry name" value="PDDEXK_1"/>
    <property type="match status" value="1"/>
</dbReference>
<dbReference type="Pfam" id="PF00580">
    <property type="entry name" value="UvrD-helicase"/>
    <property type="match status" value="1"/>
</dbReference>
<reference evidence="19 20" key="1">
    <citation type="journal article" date="2023" name="ISME J.">
        <title>Cultivation and genomic characterization of novel and ubiquitous marine nitrite-oxidizing bacteria from the Nitrospirales.</title>
        <authorList>
            <person name="Mueller A.J."/>
            <person name="Daebeler A."/>
            <person name="Herbold C.W."/>
            <person name="Kirkegaard R.H."/>
            <person name="Daims H."/>
        </authorList>
    </citation>
    <scope>NUCLEOTIDE SEQUENCE [LARGE SCALE GENOMIC DNA]</scope>
    <source>
        <strain evidence="19 20">EB</strain>
    </source>
</reference>
<feature type="domain" description="UvrD-like helicase C-terminal" evidence="18">
    <location>
        <begin position="477"/>
        <end position="766"/>
    </location>
</feature>
<dbReference type="Gene3D" id="3.90.320.10">
    <property type="match status" value="1"/>
</dbReference>
<evidence type="ECO:0000313" key="19">
    <source>
        <dbReference type="EMBL" id="MDT7042086.1"/>
    </source>
</evidence>
<evidence type="ECO:0000256" key="10">
    <source>
        <dbReference type="ARBA" id="ARBA00023235"/>
    </source>
</evidence>
<keyword evidence="10" id="KW-0413">Isomerase</keyword>
<keyword evidence="1" id="KW-0540">Nuclease</keyword>
<keyword evidence="8" id="KW-0238">DNA-binding</keyword>
<dbReference type="InterPro" id="IPR011604">
    <property type="entry name" value="PDDEXK-like_dom_sf"/>
</dbReference>
<dbReference type="RefSeq" id="WP_313832446.1">
    <property type="nucleotide sequence ID" value="NZ_JAQOUE010000001.1"/>
</dbReference>
<dbReference type="SUPFAM" id="SSF52540">
    <property type="entry name" value="P-loop containing nucleoside triphosphate hydrolases"/>
    <property type="match status" value="1"/>
</dbReference>
<keyword evidence="9" id="KW-0234">DNA repair</keyword>
<comment type="caution">
    <text evidence="19">The sequence shown here is derived from an EMBL/GenBank/DDBJ whole genome shotgun (WGS) entry which is preliminary data.</text>
</comment>
<comment type="catalytic activity">
    <reaction evidence="14">
        <text>ATP + H2O = ADP + phosphate + H(+)</text>
        <dbReference type="Rhea" id="RHEA:13065"/>
        <dbReference type="ChEBI" id="CHEBI:15377"/>
        <dbReference type="ChEBI" id="CHEBI:15378"/>
        <dbReference type="ChEBI" id="CHEBI:30616"/>
        <dbReference type="ChEBI" id="CHEBI:43474"/>
        <dbReference type="ChEBI" id="CHEBI:456216"/>
        <dbReference type="EC" id="5.6.2.4"/>
    </reaction>
</comment>
<evidence type="ECO:0000256" key="13">
    <source>
        <dbReference type="ARBA" id="ARBA00034923"/>
    </source>
</evidence>
<evidence type="ECO:0000256" key="2">
    <source>
        <dbReference type="ARBA" id="ARBA00022741"/>
    </source>
</evidence>
<sequence>MRPPLADQAVRERAASAADVNIVVTAGAGTGKTTLLIDRLTHLLLRPRQRVTINQIVALTFTNKAASEMKLRLRQRLLVMQDLARGASSQVDPSSYEARVLRDLQALYGVPDQHVAEIAEQTLHDLERARMETIHSFAAYVLRLFPIEAGVDPSFQEDDGTQFEAHFHQKWTQWLDRELGKGSIHRAQWRTILQLVSLDELRVFTHALMDELVPLVGLSHFEAVNGLSDSIQHWLVGLVTTGRALRTVYAKDQKLETLLDEAIRQLEALSRGCAADSEEILTHRSIPPQTKSWSDEDYEKAQCIIKVAKASRRLMPKELGEFLGLVLPFAEKCQQSFVKEGWVSFNGLLAKVRNLLRDSPKVRREIKSQFHAILVDEFQDTDPVQYELILYLAEEIHREVREWSHVRLEPGKLFIVGDPKQSIYAFRRADIEAYDSVIQDFVLGSGSGGEQLTLRSNFRSHSNVLVPVNACCREWFPHVAVKGVQPQYEDLLPVDSELAASAEEGVQVRIVRSCEEVVDADAATRAEAQELARWLAEEVFDRQQLHIKQVSVSIQPRHVAILFRTLTHLRTYVDALRQYGIPYVTEGEKHFYERQEIVDCIHLLRVLADPHDRLALVGVLRSPIGGCSDDVVATLLSKGHLDDWHRKPVSSDLPLIFHCLQDLRSEILRRPVADALDLIIRSTPLIELTAASMDGEQAVANVRKLEAIANEYAQRSGGGFRQVVETLTQWIHDPPPEAESSLVDDDAHSLPSTGAVRLMSIHKAKGLEFPMVILAGLHRGADPKGKSIWVNHDWLSDCLGMRLGSYYSLGGVFLETKMEARQRAEQIRLLYVAMTRAQRRLVLSAGLPTTSGASSRGMLGMIVKGLGIDVEVFNSPQQDSAQCTLKVGTASVMLEVVTASKEIKFGRQQNSYPWRKLHAEDIQDPSPWFERYAQMAEGYGRHLIVTPTRLGERKGEPMSEFEPEPVHVSAPPSHGPAGPFFRDRQALVGTLAHRVLQTWNFQDDPEKLPGWISNICTLGVPENWQHDVQGVTKELRDLFNAFVCTAPYVILRQAEILGREVPITVPWSRTDFSEATPGNGSPRVLHGVIDVVYRWQNQVWVGDYKTTAMSVDSMNRIVANYRGQAIAYREALQGVFGEMPVRAHLIFLRSGSSVEV</sequence>
<evidence type="ECO:0000259" key="18">
    <source>
        <dbReference type="PROSITE" id="PS51217"/>
    </source>
</evidence>
<evidence type="ECO:0000256" key="6">
    <source>
        <dbReference type="ARBA" id="ARBA00022839"/>
    </source>
</evidence>
<feature type="domain" description="UvrD-like helicase ATP-binding" evidence="17">
    <location>
        <begin position="5"/>
        <end position="461"/>
    </location>
</feature>
<dbReference type="InterPro" id="IPR038726">
    <property type="entry name" value="PDDEXK_AddAB-type"/>
</dbReference>
<name>A0ABU3K6T6_9BACT</name>
<evidence type="ECO:0000313" key="20">
    <source>
        <dbReference type="Proteomes" id="UP001250932"/>
    </source>
</evidence>
<dbReference type="InterPro" id="IPR027417">
    <property type="entry name" value="P-loop_NTPase"/>
</dbReference>
<keyword evidence="6" id="KW-0269">Exonuclease</keyword>
<dbReference type="Proteomes" id="UP001250932">
    <property type="component" value="Unassembled WGS sequence"/>
</dbReference>
<evidence type="ECO:0000256" key="14">
    <source>
        <dbReference type="ARBA" id="ARBA00048988"/>
    </source>
</evidence>
<dbReference type="EC" id="5.6.2.4" evidence="12"/>
<evidence type="ECO:0000256" key="5">
    <source>
        <dbReference type="ARBA" id="ARBA00022806"/>
    </source>
</evidence>
<evidence type="ECO:0000256" key="3">
    <source>
        <dbReference type="ARBA" id="ARBA00022763"/>
    </source>
</evidence>
<evidence type="ECO:0000256" key="9">
    <source>
        <dbReference type="ARBA" id="ARBA00023204"/>
    </source>
</evidence>
<dbReference type="PROSITE" id="PS51198">
    <property type="entry name" value="UVRD_HELICASE_ATP_BIND"/>
    <property type="match status" value="1"/>
</dbReference>
<evidence type="ECO:0000256" key="16">
    <source>
        <dbReference type="SAM" id="MobiDB-lite"/>
    </source>
</evidence>
<evidence type="ECO:0000256" key="4">
    <source>
        <dbReference type="ARBA" id="ARBA00022801"/>
    </source>
</evidence>
<dbReference type="Pfam" id="PF13361">
    <property type="entry name" value="UvrD_C"/>
    <property type="match status" value="1"/>
</dbReference>
<feature type="binding site" evidence="15">
    <location>
        <begin position="26"/>
        <end position="33"/>
    </location>
    <ligand>
        <name>ATP</name>
        <dbReference type="ChEBI" id="CHEBI:30616"/>
    </ligand>
</feature>
<dbReference type="SUPFAM" id="SSF52980">
    <property type="entry name" value="Restriction endonuclease-like"/>
    <property type="match status" value="1"/>
</dbReference>
<proteinExistence type="predicted"/>
<dbReference type="EMBL" id="JAQOUE010000001">
    <property type="protein sequence ID" value="MDT7042086.1"/>
    <property type="molecule type" value="Genomic_DNA"/>
</dbReference>
<gene>
    <name evidence="19" type="ORF">PPG34_06950</name>
</gene>
<keyword evidence="5 15" id="KW-0347">Helicase</keyword>
<dbReference type="InterPro" id="IPR011335">
    <property type="entry name" value="Restrct_endonuc-II-like"/>
</dbReference>